<feature type="domain" description="MIR" evidence="4">
    <location>
        <begin position="75"/>
        <end position="129"/>
    </location>
</feature>
<dbReference type="CDD" id="cd23293">
    <property type="entry name" value="beta-trefoil_MIR_SDF2_meta"/>
    <property type="match status" value="1"/>
</dbReference>
<protein>
    <submittedName>
        <fullName evidence="5">Stromal cell-derived factor 2</fullName>
    </submittedName>
</protein>
<name>A0A8C1F166_CYPCA</name>
<comment type="subcellular location">
    <subcellularLocation>
        <location evidence="1">Secreted</location>
    </subcellularLocation>
</comment>
<dbReference type="Ensembl" id="ENSCCRT00000092088.2">
    <property type="protein sequence ID" value="ENSCCRP00000084787.2"/>
    <property type="gene ID" value="ENSCCRG00000046209.2"/>
</dbReference>
<dbReference type="SUPFAM" id="SSF82109">
    <property type="entry name" value="MIR domain"/>
    <property type="match status" value="1"/>
</dbReference>
<dbReference type="InterPro" id="IPR016093">
    <property type="entry name" value="MIR_motif"/>
</dbReference>
<dbReference type="PROSITE" id="PS50919">
    <property type="entry name" value="MIR"/>
    <property type="match status" value="3"/>
</dbReference>
<reference evidence="5" key="2">
    <citation type="submission" date="2025-09" db="UniProtKB">
        <authorList>
            <consortium name="Ensembl"/>
        </authorList>
    </citation>
    <scope>IDENTIFICATION</scope>
</reference>
<feature type="domain" description="MIR" evidence="4">
    <location>
        <begin position="137"/>
        <end position="192"/>
    </location>
</feature>
<dbReference type="Gene3D" id="2.80.10.50">
    <property type="match status" value="1"/>
</dbReference>
<evidence type="ECO:0000256" key="1">
    <source>
        <dbReference type="ARBA" id="ARBA00004613"/>
    </source>
</evidence>
<dbReference type="SMART" id="SM00472">
    <property type="entry name" value="MIR"/>
    <property type="match status" value="3"/>
</dbReference>
<keyword evidence="3" id="KW-0677">Repeat</keyword>
<keyword evidence="6" id="KW-1185">Reference proteome</keyword>
<organism evidence="5 6">
    <name type="scientific">Cyprinus carpio carpio</name>
    <dbReference type="NCBI Taxonomy" id="630221"/>
    <lineage>
        <taxon>Eukaryota</taxon>
        <taxon>Metazoa</taxon>
        <taxon>Chordata</taxon>
        <taxon>Craniata</taxon>
        <taxon>Vertebrata</taxon>
        <taxon>Euteleostomi</taxon>
        <taxon>Actinopterygii</taxon>
        <taxon>Neopterygii</taxon>
        <taxon>Teleostei</taxon>
        <taxon>Ostariophysi</taxon>
        <taxon>Cypriniformes</taxon>
        <taxon>Cyprinidae</taxon>
        <taxon>Cyprininae</taxon>
        <taxon>Cyprinus</taxon>
    </lineage>
</organism>
<evidence type="ECO:0000313" key="5">
    <source>
        <dbReference type="Ensembl" id="ENSCCRP00000084787.2"/>
    </source>
</evidence>
<feature type="domain" description="MIR" evidence="4">
    <location>
        <begin position="193"/>
        <end position="247"/>
    </location>
</feature>
<dbReference type="PANTHER" id="PTHR46809:SF3">
    <property type="entry name" value="STROMAL CELL-DERIVED FACTOR 2"/>
    <property type="match status" value="1"/>
</dbReference>
<evidence type="ECO:0000313" key="6">
    <source>
        <dbReference type="Proteomes" id="UP001108240"/>
    </source>
</evidence>
<dbReference type="AlphaFoldDB" id="A0A8C1F166"/>
<evidence type="ECO:0000256" key="3">
    <source>
        <dbReference type="ARBA" id="ARBA00022737"/>
    </source>
</evidence>
<keyword evidence="2" id="KW-0732">Signal</keyword>
<dbReference type="InterPro" id="IPR036300">
    <property type="entry name" value="MIR_dom_sf"/>
</dbReference>
<dbReference type="FunFam" id="2.80.10.50:FF:000023">
    <property type="entry name" value="Stromal cell-derived factor 2-like 1"/>
    <property type="match status" value="1"/>
</dbReference>
<evidence type="ECO:0000256" key="2">
    <source>
        <dbReference type="ARBA" id="ARBA00022729"/>
    </source>
</evidence>
<dbReference type="PANTHER" id="PTHR46809">
    <property type="entry name" value="STROMAL CELL-DERIVED FACTOR 2-LIKE PROTEIN"/>
    <property type="match status" value="1"/>
</dbReference>
<evidence type="ECO:0000259" key="4">
    <source>
        <dbReference type="PROSITE" id="PS50919"/>
    </source>
</evidence>
<dbReference type="GO" id="GO:0032991">
    <property type="term" value="C:protein-containing complex"/>
    <property type="evidence" value="ECO:0007669"/>
    <property type="project" value="UniProtKB-ARBA"/>
</dbReference>
<dbReference type="GO" id="GO:0005576">
    <property type="term" value="C:extracellular region"/>
    <property type="evidence" value="ECO:0007669"/>
    <property type="project" value="UniProtKB-SubCell"/>
</dbReference>
<proteinExistence type="predicted"/>
<sequence length="300" mass="33689">MTLTKHLTSAEIRHRTRKRTYFSFRGSSIKDLKISDEVKNEASLLQTLDSNNKKMAEGYSRDSSSGIHIFNFREMNVVTCGSVVKLLNVKHNVRLHSHDVRYGSGSGQQSVTGVTVVEDSNSYWSVRGTSDAACHRGTPVQCGQNIRLTHVNTGRNLHSHYFTSPLSSNQEVSAFGENGEGDHLDEWTVLCAGSVWQRDDSVRFRHTATDALLSVTGEQYGRPIHGQREVHGMMVSSSHSYWKTMEGIFMKPKQAGIHLNCLMLTSEWKHYSINAALCCGSININLVERVAVMWCYVLMF</sequence>
<dbReference type="Pfam" id="PF02815">
    <property type="entry name" value="MIR"/>
    <property type="match status" value="1"/>
</dbReference>
<dbReference type="GeneTree" id="ENSGT00940000158885"/>
<accession>A0A8C1F166</accession>
<reference evidence="5" key="1">
    <citation type="submission" date="2025-08" db="UniProtKB">
        <authorList>
            <consortium name="Ensembl"/>
        </authorList>
    </citation>
    <scope>IDENTIFICATION</scope>
</reference>
<dbReference type="Proteomes" id="UP001108240">
    <property type="component" value="Unplaced"/>
</dbReference>
<dbReference type="GO" id="GO:0005783">
    <property type="term" value="C:endoplasmic reticulum"/>
    <property type="evidence" value="ECO:0007669"/>
    <property type="project" value="UniProtKB-ARBA"/>
</dbReference>